<evidence type="ECO:0000256" key="3">
    <source>
        <dbReference type="ARBA" id="ARBA00022448"/>
    </source>
</evidence>
<evidence type="ECO:0000259" key="10">
    <source>
        <dbReference type="Pfam" id="PF01769"/>
    </source>
</evidence>
<evidence type="ECO:0000256" key="5">
    <source>
        <dbReference type="ARBA" id="ARBA00022842"/>
    </source>
</evidence>
<keyword evidence="3" id="KW-0813">Transport</keyword>
<dbReference type="PANTHER" id="PTHR16228:SF26">
    <property type="entry name" value="SOLUTE CARRIER FAMILY 41 MEMBER 1-LIKE PROTEIN"/>
    <property type="match status" value="1"/>
</dbReference>
<dbReference type="Gene3D" id="1.10.357.20">
    <property type="entry name" value="SLC41 divalent cation transporters, integral membrane domain"/>
    <property type="match status" value="1"/>
</dbReference>
<reference evidence="11 12" key="1">
    <citation type="submission" date="2016-03" db="EMBL/GenBank/DDBJ databases">
        <title>Cyphomyrmex costatus WGS genome.</title>
        <authorList>
            <person name="Nygaard S."/>
            <person name="Hu H."/>
            <person name="Boomsma J."/>
            <person name="Zhang G."/>
        </authorList>
    </citation>
    <scope>NUCLEOTIDE SEQUENCE [LARGE SCALE GENOMIC DNA]</scope>
    <source>
        <strain evidence="11">MS0001</strain>
        <tissue evidence="11">Whole body</tissue>
    </source>
</reference>
<sequence length="246" mass="27711">MYSYFSFTDFVLIAVIMIFYRYKMNPYNLATPLAASIGDVVSISILSTVASEFYKRLYTEVWILYIVIGMYLVLLPIWIIIVLKNKYTRTVLKSGWVPILSALMISGGGGLVLERMIDSYKGSEVFQLVINGIGGNLVSVQASRMSTMLHPTSILGILPPHDKICLTSWNALFMGSIYAKTARLLLAMATPGQLIFVFIANALNPGDWKIHVYFVFFYVTASLLQVSRAISIILFRFCELWKQIKS</sequence>
<name>A0A195D3A5_9HYME</name>
<dbReference type="InterPro" id="IPR006667">
    <property type="entry name" value="SLC41_membr_dom"/>
</dbReference>
<accession>A0A195D3A5</accession>
<gene>
    <name evidence="11" type="ORF">ALC62_02232</name>
</gene>
<keyword evidence="5" id="KW-0460">Magnesium</keyword>
<evidence type="ECO:0000256" key="6">
    <source>
        <dbReference type="ARBA" id="ARBA00022989"/>
    </source>
</evidence>
<evidence type="ECO:0000313" key="11">
    <source>
        <dbReference type="EMBL" id="KYN06849.1"/>
    </source>
</evidence>
<dbReference type="InterPro" id="IPR045349">
    <property type="entry name" value="SLC41A1-3"/>
</dbReference>
<evidence type="ECO:0000256" key="9">
    <source>
        <dbReference type="SAM" id="Phobius"/>
    </source>
</evidence>
<feature type="transmembrane region" description="Helical" evidence="9">
    <location>
        <begin position="62"/>
        <end position="83"/>
    </location>
</feature>
<feature type="transmembrane region" description="Helical" evidence="9">
    <location>
        <begin position="125"/>
        <end position="143"/>
    </location>
</feature>
<evidence type="ECO:0000256" key="8">
    <source>
        <dbReference type="ARBA" id="ARBA00023136"/>
    </source>
</evidence>
<dbReference type="SUPFAM" id="SSF161093">
    <property type="entry name" value="MgtE membrane domain-like"/>
    <property type="match status" value="2"/>
</dbReference>
<evidence type="ECO:0000256" key="7">
    <source>
        <dbReference type="ARBA" id="ARBA00023065"/>
    </source>
</evidence>
<evidence type="ECO:0000313" key="12">
    <source>
        <dbReference type="Proteomes" id="UP000078542"/>
    </source>
</evidence>
<evidence type="ECO:0000256" key="2">
    <source>
        <dbReference type="ARBA" id="ARBA00009749"/>
    </source>
</evidence>
<keyword evidence="6 9" id="KW-1133">Transmembrane helix</keyword>
<feature type="transmembrane region" description="Helical" evidence="9">
    <location>
        <begin position="210"/>
        <end position="235"/>
    </location>
</feature>
<feature type="transmembrane region" description="Helical" evidence="9">
    <location>
        <begin position="184"/>
        <end position="204"/>
    </location>
</feature>
<keyword evidence="7" id="KW-0406">Ion transport</keyword>
<evidence type="ECO:0000256" key="4">
    <source>
        <dbReference type="ARBA" id="ARBA00022692"/>
    </source>
</evidence>
<dbReference type="Pfam" id="PF01769">
    <property type="entry name" value="MgtE"/>
    <property type="match status" value="1"/>
</dbReference>
<dbReference type="PANTHER" id="PTHR16228">
    <property type="entry name" value="DIVALENT CATION TRANSPORTER SOLUTE CARRIER FAMILY 41"/>
    <property type="match status" value="1"/>
</dbReference>
<dbReference type="AlphaFoldDB" id="A0A195D3A5"/>
<feature type="transmembrane region" description="Helical" evidence="9">
    <location>
        <begin position="95"/>
        <end position="113"/>
    </location>
</feature>
<feature type="domain" description="SLC41A/MgtE integral membrane" evidence="10">
    <location>
        <begin position="129"/>
        <end position="228"/>
    </location>
</feature>
<dbReference type="Proteomes" id="UP000078542">
    <property type="component" value="Unassembled WGS sequence"/>
</dbReference>
<organism evidence="11 12">
    <name type="scientific">Cyphomyrmex costatus</name>
    <dbReference type="NCBI Taxonomy" id="456900"/>
    <lineage>
        <taxon>Eukaryota</taxon>
        <taxon>Metazoa</taxon>
        <taxon>Ecdysozoa</taxon>
        <taxon>Arthropoda</taxon>
        <taxon>Hexapoda</taxon>
        <taxon>Insecta</taxon>
        <taxon>Pterygota</taxon>
        <taxon>Neoptera</taxon>
        <taxon>Endopterygota</taxon>
        <taxon>Hymenoptera</taxon>
        <taxon>Apocrita</taxon>
        <taxon>Aculeata</taxon>
        <taxon>Formicoidea</taxon>
        <taxon>Formicidae</taxon>
        <taxon>Myrmicinae</taxon>
        <taxon>Cyphomyrmex</taxon>
    </lineage>
</organism>
<feature type="transmembrane region" description="Helical" evidence="9">
    <location>
        <begin position="6"/>
        <end position="22"/>
    </location>
</feature>
<proteinExistence type="inferred from homology"/>
<protein>
    <submittedName>
        <fullName evidence="11">Solute carrier family 41 member 2</fullName>
    </submittedName>
</protein>
<dbReference type="EMBL" id="KQ976956">
    <property type="protein sequence ID" value="KYN06849.1"/>
    <property type="molecule type" value="Genomic_DNA"/>
</dbReference>
<dbReference type="InterPro" id="IPR036739">
    <property type="entry name" value="SLC41_membr_dom_sf"/>
</dbReference>
<comment type="similarity">
    <text evidence="2">Belongs to the SLC41A transporter family.</text>
</comment>
<keyword evidence="12" id="KW-1185">Reference proteome</keyword>
<comment type="subcellular location">
    <subcellularLocation>
        <location evidence="1">Membrane</location>
        <topology evidence="1">Multi-pass membrane protein</topology>
    </subcellularLocation>
</comment>
<dbReference type="GO" id="GO:0005886">
    <property type="term" value="C:plasma membrane"/>
    <property type="evidence" value="ECO:0007669"/>
    <property type="project" value="TreeGrafter"/>
</dbReference>
<dbReference type="GO" id="GO:0008324">
    <property type="term" value="F:monoatomic cation transmembrane transporter activity"/>
    <property type="evidence" value="ECO:0007669"/>
    <property type="project" value="InterPro"/>
</dbReference>
<keyword evidence="8 9" id="KW-0472">Membrane</keyword>
<feature type="transmembrane region" description="Helical" evidence="9">
    <location>
        <begin position="29"/>
        <end position="50"/>
    </location>
</feature>
<evidence type="ECO:0000256" key="1">
    <source>
        <dbReference type="ARBA" id="ARBA00004141"/>
    </source>
</evidence>
<keyword evidence="4 9" id="KW-0812">Transmembrane</keyword>